<dbReference type="VEuPathDB" id="MicrosporidiaDB:HERIO_1394"/>
<gene>
    <name evidence="2" type="ORF">HERIO_1394</name>
</gene>
<dbReference type="Proteomes" id="UP000192356">
    <property type="component" value="Unassembled WGS sequence"/>
</dbReference>
<reference evidence="2 3" key="1">
    <citation type="journal article" date="2017" name="Environ. Microbiol.">
        <title>Decay of the glycolytic pathway and adaptation to intranuclear parasitism within Enterocytozoonidae microsporidia.</title>
        <authorList>
            <person name="Wiredu Boakye D."/>
            <person name="Jaroenlak P."/>
            <person name="Prachumwat A."/>
            <person name="Williams T.A."/>
            <person name="Bateman K.S."/>
            <person name="Itsathitphaisarn O."/>
            <person name="Sritunyalucksana K."/>
            <person name="Paszkiewicz K.H."/>
            <person name="Moore K.A."/>
            <person name="Stentiford G.D."/>
            <person name="Williams B.A."/>
        </authorList>
    </citation>
    <scope>NUCLEOTIDE SEQUENCE [LARGE SCALE GENOMIC DNA]</scope>
    <source>
        <strain evidence="2 3">GB1</strain>
    </source>
</reference>
<protein>
    <submittedName>
        <fullName evidence="2">Uncharacterized protein</fullName>
    </submittedName>
</protein>
<comment type="caution">
    <text evidence="2">The sequence shown here is derived from an EMBL/GenBank/DDBJ whole genome shotgun (WGS) entry which is preliminary data.</text>
</comment>
<sequence>MIENKEIDNQKVIDDEEVKETEEVINENEIMESYKELIENKEAEENNKEEIKDDKKIDDSNEQKHFIYEAMNGFCIKSDYSNKEIKILEDSKNNLTLHANQDLEHDGNKVQIIEENLNNKFKTKCELVFKGRCIFDFKNNSKNIYLIANDDIKAINTEKIINNNSNKSKQSEFKSEKVIIKPKNSRSLEYIEYEDDDSPPSCYCF</sequence>
<accession>A0A1X0QAA1</accession>
<evidence type="ECO:0000256" key="1">
    <source>
        <dbReference type="SAM" id="Coils"/>
    </source>
</evidence>
<dbReference type="VEuPathDB" id="MicrosporidiaDB:A0H76_420"/>
<evidence type="ECO:0000313" key="2">
    <source>
        <dbReference type="EMBL" id="ORD96687.1"/>
    </source>
</evidence>
<dbReference type="EMBL" id="LVKB01000068">
    <property type="protein sequence ID" value="ORD96687.1"/>
    <property type="molecule type" value="Genomic_DNA"/>
</dbReference>
<evidence type="ECO:0000313" key="3">
    <source>
        <dbReference type="Proteomes" id="UP000192356"/>
    </source>
</evidence>
<feature type="coiled-coil region" evidence="1">
    <location>
        <begin position="24"/>
        <end position="54"/>
    </location>
</feature>
<organism evidence="2 3">
    <name type="scientific">Hepatospora eriocheir</name>
    <dbReference type="NCBI Taxonomy" id="1081669"/>
    <lineage>
        <taxon>Eukaryota</taxon>
        <taxon>Fungi</taxon>
        <taxon>Fungi incertae sedis</taxon>
        <taxon>Microsporidia</taxon>
        <taxon>Hepatosporidae</taxon>
        <taxon>Hepatospora</taxon>
    </lineage>
</organism>
<proteinExistence type="predicted"/>
<name>A0A1X0QAA1_9MICR</name>
<keyword evidence="3" id="KW-1185">Reference proteome</keyword>
<keyword evidence="1" id="KW-0175">Coiled coil</keyword>
<dbReference type="AlphaFoldDB" id="A0A1X0QAA1"/>